<dbReference type="NCBIfam" id="TIGR01254">
    <property type="entry name" value="sfuA"/>
    <property type="match status" value="1"/>
</dbReference>
<organism evidence="3 4">
    <name type="scientific">Pontimonas salivibrio</name>
    <dbReference type="NCBI Taxonomy" id="1159327"/>
    <lineage>
        <taxon>Bacteria</taxon>
        <taxon>Bacillati</taxon>
        <taxon>Actinomycetota</taxon>
        <taxon>Actinomycetes</taxon>
        <taxon>Micrococcales</taxon>
        <taxon>Microbacteriaceae</taxon>
        <taxon>Pontimonas</taxon>
    </lineage>
</organism>
<dbReference type="GO" id="GO:0030976">
    <property type="term" value="F:thiamine pyrophosphate binding"/>
    <property type="evidence" value="ECO:0007669"/>
    <property type="project" value="TreeGrafter"/>
</dbReference>
<accession>A0A2L2BPP6</accession>
<dbReference type="Pfam" id="PF13343">
    <property type="entry name" value="SBP_bac_6"/>
    <property type="match status" value="1"/>
</dbReference>
<dbReference type="OrthoDB" id="5412681at2"/>
<keyword evidence="3" id="KW-0449">Lipoprotein</keyword>
<evidence type="ECO:0000256" key="1">
    <source>
        <dbReference type="ARBA" id="ARBA00022729"/>
    </source>
</evidence>
<dbReference type="Gene3D" id="3.40.190.10">
    <property type="entry name" value="Periplasmic binding protein-like II"/>
    <property type="match status" value="2"/>
</dbReference>
<dbReference type="PANTHER" id="PTHR30006:SF2">
    <property type="entry name" value="ABC TRANSPORTER SUBSTRATE-BINDING PROTEIN"/>
    <property type="match status" value="1"/>
</dbReference>
<name>A0A2L2BPP6_9MICO</name>
<proteinExistence type="predicted"/>
<dbReference type="PROSITE" id="PS51257">
    <property type="entry name" value="PROKAR_LIPOPROTEIN"/>
    <property type="match status" value="1"/>
</dbReference>
<keyword evidence="4" id="KW-1185">Reference proteome</keyword>
<sequence length="317" mass="34307">MKKIALLLAGLMVLAGCTAPENTLVRLAAHDSFVISDELVEQFETDTGYDLEIIRLGDTGSLTNQLVLTKNAPVADAFFGIDNTFFGRAESEGVFDSTPSAIDYSDVCVNYDIAWFDEAGMTPPATWRDLVNEDYRGLTVVTNPNTSSPGLAFLATTHAAFDTSDEVLGFWSALRDNDVKVAGSWEDAYFSDFSRYGGNYPVVLSYASSPSAEVNEDGSPGSKALLDECFRQTEYAGVIADSDNIAGAEALIDFMLGDDFQRSVPEAMYVYPAVEGTEVPAAWAEFATPATSTLGEDLDINANREAWLDEWSEVFAG</sequence>
<gene>
    <name evidence="3" type="ORF">C3B54_11658</name>
</gene>
<feature type="chain" id="PRO_5039603331" evidence="2">
    <location>
        <begin position="19"/>
        <end position="317"/>
    </location>
</feature>
<dbReference type="SUPFAM" id="SSF53850">
    <property type="entry name" value="Periplasmic binding protein-like II"/>
    <property type="match status" value="1"/>
</dbReference>
<dbReference type="GO" id="GO:0030975">
    <property type="term" value="F:thiamine binding"/>
    <property type="evidence" value="ECO:0007669"/>
    <property type="project" value="InterPro"/>
</dbReference>
<dbReference type="KEGG" id="psai:C3B54_11658"/>
<evidence type="ECO:0000313" key="4">
    <source>
        <dbReference type="Proteomes" id="UP000243077"/>
    </source>
</evidence>
<dbReference type="AlphaFoldDB" id="A0A2L2BPP6"/>
<dbReference type="EMBL" id="CP026923">
    <property type="protein sequence ID" value="AVG23641.1"/>
    <property type="molecule type" value="Genomic_DNA"/>
</dbReference>
<dbReference type="InterPro" id="IPR005948">
    <property type="entry name" value="ThiB-like"/>
</dbReference>
<dbReference type="GO" id="GO:0015888">
    <property type="term" value="P:thiamine transport"/>
    <property type="evidence" value="ECO:0007669"/>
    <property type="project" value="InterPro"/>
</dbReference>
<dbReference type="Proteomes" id="UP000243077">
    <property type="component" value="Chromosome"/>
</dbReference>
<protein>
    <submittedName>
        <fullName evidence="3">Thiamine ABC transporter substrate-binding lipoprotein</fullName>
    </submittedName>
</protein>
<dbReference type="PANTHER" id="PTHR30006">
    <property type="entry name" value="THIAMINE-BINDING PERIPLASMIC PROTEIN-RELATED"/>
    <property type="match status" value="1"/>
</dbReference>
<dbReference type="GO" id="GO:0030288">
    <property type="term" value="C:outer membrane-bounded periplasmic space"/>
    <property type="evidence" value="ECO:0007669"/>
    <property type="project" value="TreeGrafter"/>
</dbReference>
<reference evidence="3 4" key="1">
    <citation type="submission" date="2018-02" db="EMBL/GenBank/DDBJ databases">
        <title>Complete genome of the streamlined marine actinobacterium Pontimonas salivibrio CL-TW6 adapted to coastal planktonic lifestype.</title>
        <authorList>
            <person name="Cho B.C."/>
            <person name="Hardies S.C."/>
            <person name="Jang G.I."/>
            <person name="Hwang C.Y."/>
        </authorList>
    </citation>
    <scope>NUCLEOTIDE SEQUENCE [LARGE SCALE GENOMIC DNA]</scope>
    <source>
        <strain evidence="3 4">CL-TW6</strain>
    </source>
</reference>
<evidence type="ECO:0000313" key="3">
    <source>
        <dbReference type="EMBL" id="AVG23641.1"/>
    </source>
</evidence>
<dbReference type="RefSeq" id="WP_104913222.1">
    <property type="nucleotide sequence ID" value="NZ_CP026923.1"/>
</dbReference>
<keyword evidence="1 2" id="KW-0732">Signal</keyword>
<evidence type="ECO:0000256" key="2">
    <source>
        <dbReference type="SAM" id="SignalP"/>
    </source>
</evidence>
<feature type="signal peptide" evidence="2">
    <location>
        <begin position="1"/>
        <end position="18"/>
    </location>
</feature>